<evidence type="ECO:0000313" key="18">
    <source>
        <dbReference type="EMBL" id="KAH7233394.1"/>
    </source>
</evidence>
<dbReference type="PANTHER" id="PTHR37928:SF2">
    <property type="entry name" value="GPI ANCHORED CFEM DOMAIN PROTEIN (AFU_ORTHOLOGUE AFUA_6G10580)"/>
    <property type="match status" value="1"/>
</dbReference>
<keyword evidence="7" id="KW-0336">GPI-anchor</keyword>
<gene>
    <name evidence="18" type="ORF">BKA59DRAFT_560199</name>
</gene>
<dbReference type="Pfam" id="PF05730">
    <property type="entry name" value="CFEM"/>
    <property type="match status" value="1"/>
</dbReference>
<feature type="disulfide bond" evidence="15">
    <location>
        <begin position="43"/>
        <end position="50"/>
    </location>
</feature>
<dbReference type="Proteomes" id="UP000813427">
    <property type="component" value="Unassembled WGS sequence"/>
</dbReference>
<comment type="subcellular location">
    <subcellularLocation>
        <location evidence="1">Cell membrane</location>
        <topology evidence="1">Lipid-anchor</topology>
        <topology evidence="1">GPI-anchor</topology>
    </subcellularLocation>
    <subcellularLocation>
        <location evidence="2">Secreted</location>
    </subcellularLocation>
</comment>
<evidence type="ECO:0000313" key="19">
    <source>
        <dbReference type="Proteomes" id="UP000813427"/>
    </source>
</evidence>
<proteinExistence type="inferred from homology"/>
<keyword evidence="5" id="KW-0964">Secreted</keyword>
<dbReference type="PROSITE" id="PS52012">
    <property type="entry name" value="CFEM"/>
    <property type="match status" value="1"/>
</dbReference>
<evidence type="ECO:0000256" key="7">
    <source>
        <dbReference type="ARBA" id="ARBA00022622"/>
    </source>
</evidence>
<comment type="similarity">
    <text evidence="3">Belongs to the RBT5 family.</text>
</comment>
<dbReference type="PANTHER" id="PTHR37928">
    <property type="entry name" value="CFEM DOMAIN PROTEIN (AFU_ORTHOLOGUE AFUA_6G14090)"/>
    <property type="match status" value="1"/>
</dbReference>
<keyword evidence="13" id="KW-0325">Glycoprotein</keyword>
<keyword evidence="4" id="KW-1003">Cell membrane</keyword>
<keyword evidence="14" id="KW-0449">Lipoprotein</keyword>
<evidence type="ECO:0000256" key="8">
    <source>
        <dbReference type="ARBA" id="ARBA00022723"/>
    </source>
</evidence>
<dbReference type="GO" id="GO:0098552">
    <property type="term" value="C:side of membrane"/>
    <property type="evidence" value="ECO:0007669"/>
    <property type="project" value="UniProtKB-KW"/>
</dbReference>
<accession>A0A8K0RNN8</accession>
<evidence type="ECO:0000256" key="10">
    <source>
        <dbReference type="ARBA" id="ARBA00023004"/>
    </source>
</evidence>
<feature type="binding site" description="axial binding residue" evidence="15">
    <location>
        <position position="47"/>
    </location>
    <ligand>
        <name>heme</name>
        <dbReference type="ChEBI" id="CHEBI:30413"/>
    </ligand>
    <ligandPart>
        <name>Fe</name>
        <dbReference type="ChEBI" id="CHEBI:18248"/>
    </ligandPart>
</feature>
<dbReference type="GO" id="GO:0005886">
    <property type="term" value="C:plasma membrane"/>
    <property type="evidence" value="ECO:0007669"/>
    <property type="project" value="UniProtKB-SubCell"/>
</dbReference>
<name>A0A8K0RNN8_9HYPO</name>
<evidence type="ECO:0000256" key="12">
    <source>
        <dbReference type="ARBA" id="ARBA00023157"/>
    </source>
</evidence>
<evidence type="ECO:0000256" key="9">
    <source>
        <dbReference type="ARBA" id="ARBA00022729"/>
    </source>
</evidence>
<keyword evidence="10 15" id="KW-0408">Iron</keyword>
<evidence type="ECO:0000256" key="4">
    <source>
        <dbReference type="ARBA" id="ARBA00022475"/>
    </source>
</evidence>
<comment type="caution">
    <text evidence="18">The sequence shown here is derived from an EMBL/GenBank/DDBJ whole genome shotgun (WGS) entry which is preliminary data.</text>
</comment>
<feature type="domain" description="CFEM" evidence="17">
    <location>
        <begin position="1"/>
        <end position="108"/>
    </location>
</feature>
<evidence type="ECO:0000256" key="2">
    <source>
        <dbReference type="ARBA" id="ARBA00004613"/>
    </source>
</evidence>
<dbReference type="EMBL" id="JAGPXF010000008">
    <property type="protein sequence ID" value="KAH7233394.1"/>
    <property type="molecule type" value="Genomic_DNA"/>
</dbReference>
<feature type="disulfide bond" evidence="15">
    <location>
        <begin position="33"/>
        <end position="64"/>
    </location>
</feature>
<dbReference type="OrthoDB" id="3065412at2759"/>
<keyword evidence="8 15" id="KW-0479">Metal-binding</keyword>
<protein>
    <recommendedName>
        <fullName evidence="17">CFEM domain-containing protein</fullName>
    </recommendedName>
</protein>
<evidence type="ECO:0000256" key="15">
    <source>
        <dbReference type="PROSITE-ProRule" id="PRU01356"/>
    </source>
</evidence>
<feature type="chain" id="PRO_5035480745" description="CFEM domain-containing protein" evidence="16">
    <location>
        <begin position="19"/>
        <end position="198"/>
    </location>
</feature>
<evidence type="ECO:0000256" key="13">
    <source>
        <dbReference type="ARBA" id="ARBA00023180"/>
    </source>
</evidence>
<evidence type="ECO:0000256" key="1">
    <source>
        <dbReference type="ARBA" id="ARBA00004609"/>
    </source>
</evidence>
<keyword evidence="12 15" id="KW-1015">Disulfide bond</keyword>
<dbReference type="AlphaFoldDB" id="A0A8K0RNN8"/>
<evidence type="ECO:0000256" key="6">
    <source>
        <dbReference type="ARBA" id="ARBA00022617"/>
    </source>
</evidence>
<keyword evidence="9 16" id="KW-0732">Signal</keyword>
<evidence type="ECO:0000256" key="11">
    <source>
        <dbReference type="ARBA" id="ARBA00023136"/>
    </source>
</evidence>
<evidence type="ECO:0000256" key="5">
    <source>
        <dbReference type="ARBA" id="ARBA00022525"/>
    </source>
</evidence>
<feature type="disulfide bond" evidence="15">
    <location>
        <begin position="29"/>
        <end position="69"/>
    </location>
</feature>
<evidence type="ECO:0000256" key="14">
    <source>
        <dbReference type="ARBA" id="ARBA00023288"/>
    </source>
</evidence>
<feature type="disulfide bond" evidence="15">
    <location>
        <begin position="52"/>
        <end position="85"/>
    </location>
</feature>
<keyword evidence="6 15" id="KW-0349">Heme</keyword>
<keyword evidence="11" id="KW-0472">Membrane</keyword>
<sequence>MKSFTFIATTFLSASALAQSMGGSVLPECAQQCALQAIQASNCQSADPSCVCKSANFASDFTKCVGSNCSPAESTAAIATGLQLCAAAGVSIVPMSGMSGMPSVTAGGPMSMPSAPVSAPSAPASAPVVPPPVIPSQPVVPPSPVTTPTAAGPVPVPATPVPATPVATAGVGTPISHNSGLAPVGLALVSTMFLFLFM</sequence>
<evidence type="ECO:0000259" key="17">
    <source>
        <dbReference type="PROSITE" id="PS52012"/>
    </source>
</evidence>
<evidence type="ECO:0000256" key="16">
    <source>
        <dbReference type="SAM" id="SignalP"/>
    </source>
</evidence>
<keyword evidence="19" id="KW-1185">Reference proteome</keyword>
<dbReference type="InterPro" id="IPR051735">
    <property type="entry name" value="CFEM_domain"/>
</dbReference>
<dbReference type="InterPro" id="IPR008427">
    <property type="entry name" value="Extracellular_membr_CFEM_dom"/>
</dbReference>
<organism evidence="18 19">
    <name type="scientific">Fusarium tricinctum</name>
    <dbReference type="NCBI Taxonomy" id="61284"/>
    <lineage>
        <taxon>Eukaryota</taxon>
        <taxon>Fungi</taxon>
        <taxon>Dikarya</taxon>
        <taxon>Ascomycota</taxon>
        <taxon>Pezizomycotina</taxon>
        <taxon>Sordariomycetes</taxon>
        <taxon>Hypocreomycetidae</taxon>
        <taxon>Hypocreales</taxon>
        <taxon>Nectriaceae</taxon>
        <taxon>Fusarium</taxon>
        <taxon>Fusarium tricinctum species complex</taxon>
    </lineage>
</organism>
<dbReference type="GO" id="GO:0005576">
    <property type="term" value="C:extracellular region"/>
    <property type="evidence" value="ECO:0007669"/>
    <property type="project" value="UniProtKB-SubCell"/>
</dbReference>
<dbReference type="SMART" id="SM00747">
    <property type="entry name" value="CFEM"/>
    <property type="match status" value="1"/>
</dbReference>
<reference evidence="18" key="1">
    <citation type="journal article" date="2021" name="Nat. Commun.">
        <title>Genetic determinants of endophytism in the Arabidopsis root mycobiome.</title>
        <authorList>
            <person name="Mesny F."/>
            <person name="Miyauchi S."/>
            <person name="Thiergart T."/>
            <person name="Pickel B."/>
            <person name="Atanasova L."/>
            <person name="Karlsson M."/>
            <person name="Huettel B."/>
            <person name="Barry K.W."/>
            <person name="Haridas S."/>
            <person name="Chen C."/>
            <person name="Bauer D."/>
            <person name="Andreopoulos W."/>
            <person name="Pangilinan J."/>
            <person name="LaButti K."/>
            <person name="Riley R."/>
            <person name="Lipzen A."/>
            <person name="Clum A."/>
            <person name="Drula E."/>
            <person name="Henrissat B."/>
            <person name="Kohler A."/>
            <person name="Grigoriev I.V."/>
            <person name="Martin F.M."/>
            <person name="Hacquard S."/>
        </authorList>
    </citation>
    <scope>NUCLEOTIDE SEQUENCE</scope>
    <source>
        <strain evidence="18">MPI-SDFR-AT-0068</strain>
    </source>
</reference>
<dbReference type="GO" id="GO:0046872">
    <property type="term" value="F:metal ion binding"/>
    <property type="evidence" value="ECO:0007669"/>
    <property type="project" value="UniProtKB-UniRule"/>
</dbReference>
<evidence type="ECO:0000256" key="3">
    <source>
        <dbReference type="ARBA" id="ARBA00010031"/>
    </source>
</evidence>
<feature type="signal peptide" evidence="16">
    <location>
        <begin position="1"/>
        <end position="18"/>
    </location>
</feature>